<keyword evidence="3" id="KW-1185">Reference proteome</keyword>
<dbReference type="AlphaFoldDB" id="A0AAD7KMK8"/>
<proteinExistence type="predicted"/>
<comment type="caution">
    <text evidence="2">The sequence shown here is derived from an EMBL/GenBank/DDBJ whole genome shotgun (WGS) entry which is preliminary data.</text>
</comment>
<evidence type="ECO:0000313" key="2">
    <source>
        <dbReference type="EMBL" id="KAJ7942573.1"/>
    </source>
</evidence>
<name>A0AAD7KMK8_QUISA</name>
<gene>
    <name evidence="2" type="ORF">O6P43_034405</name>
</gene>
<sequence>MQSDAKGKVKKGYNYGLNSATPFLAVDVFHPSFGSTFTSRLSLMHNSQEKGHPTMNKQLLMNRSSLMHNS</sequence>
<feature type="compositionally biased region" description="Polar residues" evidence="1">
    <location>
        <begin position="55"/>
        <end position="70"/>
    </location>
</feature>
<evidence type="ECO:0000313" key="3">
    <source>
        <dbReference type="Proteomes" id="UP001163823"/>
    </source>
</evidence>
<accession>A0AAD7KMK8</accession>
<evidence type="ECO:0000256" key="1">
    <source>
        <dbReference type="SAM" id="MobiDB-lite"/>
    </source>
</evidence>
<dbReference type="Proteomes" id="UP001163823">
    <property type="component" value="Unassembled WGS sequence"/>
</dbReference>
<feature type="region of interest" description="Disordered" evidence="1">
    <location>
        <begin position="47"/>
        <end position="70"/>
    </location>
</feature>
<dbReference type="EMBL" id="JARAOO010000016">
    <property type="protein sequence ID" value="KAJ7942573.1"/>
    <property type="molecule type" value="Genomic_DNA"/>
</dbReference>
<reference evidence="2" key="1">
    <citation type="journal article" date="2023" name="Science">
        <title>Elucidation of the pathway for biosynthesis of saponin adjuvants from the soapbark tree.</title>
        <authorList>
            <person name="Reed J."/>
            <person name="Orme A."/>
            <person name="El-Demerdash A."/>
            <person name="Owen C."/>
            <person name="Martin L.B.B."/>
            <person name="Misra R.C."/>
            <person name="Kikuchi S."/>
            <person name="Rejzek M."/>
            <person name="Martin A.C."/>
            <person name="Harkess A."/>
            <person name="Leebens-Mack J."/>
            <person name="Louveau T."/>
            <person name="Stephenson M.J."/>
            <person name="Osbourn A."/>
        </authorList>
    </citation>
    <scope>NUCLEOTIDE SEQUENCE</scope>
    <source>
        <strain evidence="2">S10</strain>
    </source>
</reference>
<dbReference type="KEGG" id="qsa:O6P43_034405"/>
<organism evidence="2 3">
    <name type="scientific">Quillaja saponaria</name>
    <name type="common">Soap bark tree</name>
    <dbReference type="NCBI Taxonomy" id="32244"/>
    <lineage>
        <taxon>Eukaryota</taxon>
        <taxon>Viridiplantae</taxon>
        <taxon>Streptophyta</taxon>
        <taxon>Embryophyta</taxon>
        <taxon>Tracheophyta</taxon>
        <taxon>Spermatophyta</taxon>
        <taxon>Magnoliopsida</taxon>
        <taxon>eudicotyledons</taxon>
        <taxon>Gunneridae</taxon>
        <taxon>Pentapetalae</taxon>
        <taxon>rosids</taxon>
        <taxon>fabids</taxon>
        <taxon>Fabales</taxon>
        <taxon>Quillajaceae</taxon>
        <taxon>Quillaja</taxon>
    </lineage>
</organism>
<protein>
    <submittedName>
        <fullName evidence="2">Uncharacterized protein</fullName>
    </submittedName>
</protein>